<name>A0ABT8C2L5_9BACT</name>
<dbReference type="EMBL" id="JAUFQS010000004">
    <property type="protein sequence ID" value="MDN3686981.1"/>
    <property type="molecule type" value="Genomic_DNA"/>
</dbReference>
<dbReference type="InterPro" id="IPR001509">
    <property type="entry name" value="Epimerase_deHydtase"/>
</dbReference>
<evidence type="ECO:0000256" key="1">
    <source>
        <dbReference type="ARBA" id="ARBA00007637"/>
    </source>
</evidence>
<dbReference type="InterPro" id="IPR051225">
    <property type="entry name" value="NAD(P)_epim/dehydratase"/>
</dbReference>
<proteinExistence type="inferred from homology"/>
<dbReference type="Gene3D" id="3.40.50.720">
    <property type="entry name" value="NAD(P)-binding Rossmann-like Domain"/>
    <property type="match status" value="1"/>
</dbReference>
<reference evidence="4" key="1">
    <citation type="journal article" date="2019" name="Int. J. Syst. Evol. Microbiol.">
        <title>The Global Catalogue of Microorganisms (GCM) 10K type strain sequencing project: providing services to taxonomists for standard genome sequencing and annotation.</title>
        <authorList>
            <consortium name="The Broad Institute Genomics Platform"/>
            <consortium name="The Broad Institute Genome Sequencing Center for Infectious Disease"/>
            <person name="Wu L."/>
            <person name="Ma J."/>
        </authorList>
    </citation>
    <scope>NUCLEOTIDE SEQUENCE [LARGE SCALE GENOMIC DNA]</scope>
    <source>
        <strain evidence="4">CECT 7706</strain>
    </source>
</reference>
<evidence type="ECO:0000313" key="4">
    <source>
        <dbReference type="Proteomes" id="UP001236663"/>
    </source>
</evidence>
<comment type="similarity">
    <text evidence="1">Belongs to the NAD(P)-dependent epimerase/dehydratase family.</text>
</comment>
<accession>A0ABT8C2L5</accession>
<protein>
    <submittedName>
        <fullName evidence="3">NAD-dependent epimerase/dehydratase family protein</fullName>
    </submittedName>
</protein>
<gene>
    <name evidence="3" type="ORF">QWZ15_04000</name>
</gene>
<dbReference type="Pfam" id="PF01370">
    <property type="entry name" value="Epimerase"/>
    <property type="match status" value="1"/>
</dbReference>
<keyword evidence="4" id="KW-1185">Reference proteome</keyword>
<dbReference type="InterPro" id="IPR036291">
    <property type="entry name" value="NAD(P)-bd_dom_sf"/>
</dbReference>
<dbReference type="PANTHER" id="PTHR42687:SF1">
    <property type="entry name" value="L-THREONINE 3-DEHYDROGENASE, MITOCHONDRIAL"/>
    <property type="match status" value="1"/>
</dbReference>
<dbReference type="RefSeq" id="WP_163383876.1">
    <property type="nucleotide sequence ID" value="NZ_JAUFQS010000004.1"/>
</dbReference>
<dbReference type="SUPFAM" id="SSF51735">
    <property type="entry name" value="NAD(P)-binding Rossmann-fold domains"/>
    <property type="match status" value="1"/>
</dbReference>
<evidence type="ECO:0000313" key="3">
    <source>
        <dbReference type="EMBL" id="MDN3686981.1"/>
    </source>
</evidence>
<organism evidence="3 4">
    <name type="scientific">Cyclobacterium jeungdonense</name>
    <dbReference type="NCBI Taxonomy" id="708087"/>
    <lineage>
        <taxon>Bacteria</taxon>
        <taxon>Pseudomonadati</taxon>
        <taxon>Bacteroidota</taxon>
        <taxon>Cytophagia</taxon>
        <taxon>Cytophagales</taxon>
        <taxon>Cyclobacteriaceae</taxon>
        <taxon>Cyclobacterium</taxon>
    </lineage>
</organism>
<feature type="domain" description="NAD-dependent epimerase/dehydratase" evidence="2">
    <location>
        <begin position="4"/>
        <end position="232"/>
    </location>
</feature>
<evidence type="ECO:0000259" key="2">
    <source>
        <dbReference type="Pfam" id="PF01370"/>
    </source>
</evidence>
<dbReference type="Proteomes" id="UP001236663">
    <property type="component" value="Unassembled WGS sequence"/>
</dbReference>
<comment type="caution">
    <text evidence="3">The sequence shown here is derived from an EMBL/GenBank/DDBJ whole genome shotgun (WGS) entry which is preliminary data.</text>
</comment>
<dbReference type="PANTHER" id="PTHR42687">
    <property type="entry name" value="L-THREONINE 3-DEHYDROGENASE"/>
    <property type="match status" value="1"/>
</dbReference>
<sequence>MEKVLVTGAAGQLGTELTQQLTEVYGPEAVIATDINPEANASFPYCRFSKLDVMDRDRLRKYIREEKITQVYHLAAILSASAEKKPLLSWQVNMDSLLHLLELAREFKLNKLFWPSSIAVFGPDTPKIQTRQHAAKEPITAYGIAKLAGERWCAYYHQHYGIDVRSLRFPGLIGYKALPGGGTTDYAVAIFHQALAGKSFRSFLKKDSRLPMMYMPDAIKATLALMQAPKDRISIHSSYNLAAMSFTPEELYRGILPYFPEFTITYDPDYRQTIADGWPQSIDDREARRDWNWSPDYELPAMIREILQELPTWIQNKQSDL</sequence>